<evidence type="ECO:0000256" key="2">
    <source>
        <dbReference type="ARBA" id="ARBA00022971"/>
    </source>
</evidence>
<dbReference type="InterPro" id="IPR005053">
    <property type="entry name" value="MobA_MobL"/>
</dbReference>
<dbReference type="Proteomes" id="UP000316781">
    <property type="component" value="Unassembled WGS sequence"/>
</dbReference>
<dbReference type="Pfam" id="PF13604">
    <property type="entry name" value="AAA_30"/>
    <property type="match status" value="1"/>
</dbReference>
<evidence type="ECO:0000259" key="3">
    <source>
        <dbReference type="Pfam" id="PF03389"/>
    </source>
</evidence>
<sequence length="445" mass="48984">MGRDDARRGFAMATHFLNVGSVRRSEGRSVISAAAYCSRSRLRDAKTLRDVDFSAGNDLVHSEILLPRGADVRWAEREILWNEVEAVESRSNAQLALEIEAALPDALPAGDEVGLCREFVTPLFVERGRVVDVNLHRAAGADGHTRVYLHALLSMREIGPDGFGKKLDDWHGPKLLMQWRKRWAMLSNKYLLAAGRDRLIRAGADAVRGRDLEPLFDDAASERLAENYEIAWRNGERLLGEPELALRALTHASASFSRREMIAFVSKNTAGKEQFETALARVECSVELVRLADGESFSTRSLAATVQCSNDESMSASDALGEVSATETSRTLEEAIAQWERAGLRIRGVGLTYETAKAFEKRSGIKSVGVHGLLGRWKKKQDRLAATDVLVVNDAKGLSARQKEWMLRATRAARAKLVLIDGIQIVEIDGGATGLSPKEMTAMSD</sequence>
<evidence type="ECO:0000313" key="5">
    <source>
        <dbReference type="Proteomes" id="UP000316781"/>
    </source>
</evidence>
<dbReference type="AlphaFoldDB" id="A0A549SGE9"/>
<reference evidence="4 5" key="1">
    <citation type="submission" date="2019-07" db="EMBL/GenBank/DDBJ databases">
        <title>Ln-dependent methylotrophs.</title>
        <authorList>
            <person name="Tani A."/>
        </authorList>
    </citation>
    <scope>NUCLEOTIDE SEQUENCE [LARGE SCALE GENOMIC DNA]</scope>
    <source>
        <strain evidence="4 5">SM89A</strain>
    </source>
</reference>
<dbReference type="EMBL" id="VJMF01000079">
    <property type="protein sequence ID" value="TRL28705.1"/>
    <property type="molecule type" value="Genomic_DNA"/>
</dbReference>
<accession>A0A549SGE9</accession>
<organism evidence="4 5">
    <name type="scientific">Methylosinus sporium</name>
    <dbReference type="NCBI Taxonomy" id="428"/>
    <lineage>
        <taxon>Bacteria</taxon>
        <taxon>Pseudomonadati</taxon>
        <taxon>Pseudomonadota</taxon>
        <taxon>Alphaproteobacteria</taxon>
        <taxon>Hyphomicrobiales</taxon>
        <taxon>Methylocystaceae</taxon>
        <taxon>Methylosinus</taxon>
    </lineage>
</organism>
<dbReference type="Pfam" id="PF03389">
    <property type="entry name" value="MobA_MobL"/>
    <property type="match status" value="1"/>
</dbReference>
<protein>
    <submittedName>
        <fullName evidence="4">AAA family ATPase</fullName>
    </submittedName>
</protein>
<evidence type="ECO:0000313" key="4">
    <source>
        <dbReference type="EMBL" id="TRL28705.1"/>
    </source>
</evidence>
<evidence type="ECO:0000256" key="1">
    <source>
        <dbReference type="ARBA" id="ARBA00010873"/>
    </source>
</evidence>
<name>A0A549SGE9_METSR</name>
<comment type="caution">
    <text evidence="4">The sequence shown here is derived from an EMBL/GenBank/DDBJ whole genome shotgun (WGS) entry which is preliminary data.</text>
</comment>
<keyword evidence="2" id="KW-0184">Conjugation</keyword>
<proteinExistence type="inferred from homology"/>
<dbReference type="Gene3D" id="3.30.930.30">
    <property type="match status" value="1"/>
</dbReference>
<feature type="domain" description="MobA/MobL protein" evidence="3">
    <location>
        <begin position="28"/>
        <end position="214"/>
    </location>
</feature>
<dbReference type="RefSeq" id="WP_142864205.1">
    <property type="nucleotide sequence ID" value="NZ_VJMF01000079.1"/>
</dbReference>
<gene>
    <name evidence="4" type="ORF">FM996_18210</name>
</gene>
<comment type="similarity">
    <text evidence="1">Belongs to the MobA/MobL family.</text>
</comment>